<dbReference type="Proteomes" id="UP000178448">
    <property type="component" value="Unassembled WGS sequence"/>
</dbReference>
<dbReference type="AlphaFoldDB" id="A0A1F5YNH6"/>
<sequence>MFTPEQDYFPGGLDENFSAGSRFQVVRPQEPLTGLNFEGAYWADLTLPAGLTVDAEGIEIAVTVFGIQELRGEGAGVKQHFERMYELVYPLSGTAVMTIGRPDEEPVAYEMNGPFNPEELGCVSFDFTDGRILARNGGNRVFIEPVVTPAGATHGTVGEMAYVVVKGMPVADLPGSV</sequence>
<gene>
    <name evidence="1" type="ORF">A2Z33_00220</name>
</gene>
<reference evidence="1 2" key="1">
    <citation type="journal article" date="2016" name="Nat. Commun.">
        <title>Thousands of microbial genomes shed light on interconnected biogeochemical processes in an aquifer system.</title>
        <authorList>
            <person name="Anantharaman K."/>
            <person name="Brown C.T."/>
            <person name="Hug L.A."/>
            <person name="Sharon I."/>
            <person name="Castelle C.J."/>
            <person name="Probst A.J."/>
            <person name="Thomas B.C."/>
            <person name="Singh A."/>
            <person name="Wilkins M.J."/>
            <person name="Karaoz U."/>
            <person name="Brodie E.L."/>
            <person name="Williams K.H."/>
            <person name="Hubbard S.S."/>
            <person name="Banfield J.F."/>
        </authorList>
    </citation>
    <scope>NUCLEOTIDE SEQUENCE [LARGE SCALE GENOMIC DNA]</scope>
</reference>
<name>A0A1F5YNH6_9BACT</name>
<proteinExistence type="predicted"/>
<comment type="caution">
    <text evidence="1">The sequence shown here is derived from an EMBL/GenBank/DDBJ whole genome shotgun (WGS) entry which is preliminary data.</text>
</comment>
<accession>A0A1F5YNH6</accession>
<protein>
    <submittedName>
        <fullName evidence="1">Uncharacterized protein</fullName>
    </submittedName>
</protein>
<evidence type="ECO:0000313" key="2">
    <source>
        <dbReference type="Proteomes" id="UP000178448"/>
    </source>
</evidence>
<organism evidence="1 2">
    <name type="scientific">Candidatus Gottesmanbacteria bacterium RBG_16_52_11</name>
    <dbReference type="NCBI Taxonomy" id="1798374"/>
    <lineage>
        <taxon>Bacteria</taxon>
        <taxon>Candidatus Gottesmaniibacteriota</taxon>
    </lineage>
</organism>
<evidence type="ECO:0000313" key="1">
    <source>
        <dbReference type="EMBL" id="OGG01751.1"/>
    </source>
</evidence>
<dbReference type="EMBL" id="MFJD01000010">
    <property type="protein sequence ID" value="OGG01751.1"/>
    <property type="molecule type" value="Genomic_DNA"/>
</dbReference>